<dbReference type="EMBL" id="FQZC01000004">
    <property type="protein sequence ID" value="SHJ77935.1"/>
    <property type="molecule type" value="Genomic_DNA"/>
</dbReference>
<dbReference type="Pfam" id="PF05145">
    <property type="entry name" value="AbrB"/>
    <property type="match status" value="1"/>
</dbReference>
<feature type="transmembrane region" description="Helical" evidence="1">
    <location>
        <begin position="12"/>
        <end position="32"/>
    </location>
</feature>
<name>A0ABY1IPI9_9HYPH</name>
<keyword evidence="1" id="KW-1133">Transmembrane helix</keyword>
<feature type="transmembrane region" description="Helical" evidence="1">
    <location>
        <begin position="89"/>
        <end position="111"/>
    </location>
</feature>
<organism evidence="2 3">
    <name type="scientific">Aureimonas altamirensis DSM 21988</name>
    <dbReference type="NCBI Taxonomy" id="1121026"/>
    <lineage>
        <taxon>Bacteria</taxon>
        <taxon>Pseudomonadati</taxon>
        <taxon>Pseudomonadota</taxon>
        <taxon>Alphaproteobacteria</taxon>
        <taxon>Hyphomicrobiales</taxon>
        <taxon>Aurantimonadaceae</taxon>
        <taxon>Aureimonas</taxon>
    </lineage>
</organism>
<keyword evidence="1" id="KW-0812">Transmembrane</keyword>
<comment type="caution">
    <text evidence="2">The sequence shown here is derived from an EMBL/GenBank/DDBJ whole genome shotgun (WGS) entry which is preliminary data.</text>
</comment>
<dbReference type="RefSeq" id="WP_060609155.1">
    <property type="nucleotide sequence ID" value="NZ_FQZC01000004.1"/>
</dbReference>
<keyword evidence="3" id="KW-1185">Reference proteome</keyword>
<dbReference type="Proteomes" id="UP000184290">
    <property type="component" value="Unassembled WGS sequence"/>
</dbReference>
<evidence type="ECO:0000256" key="1">
    <source>
        <dbReference type="SAM" id="Phobius"/>
    </source>
</evidence>
<feature type="transmembrane region" description="Helical" evidence="1">
    <location>
        <begin position="235"/>
        <end position="254"/>
    </location>
</feature>
<dbReference type="InterPro" id="IPR017516">
    <property type="entry name" value="AbrB_dup"/>
</dbReference>
<accession>A0ABY1IPI9</accession>
<protein>
    <recommendedName>
        <fullName evidence="4">Ammonia monooxygenase</fullName>
    </recommendedName>
</protein>
<feature type="transmembrane region" description="Helical" evidence="1">
    <location>
        <begin position="209"/>
        <end position="228"/>
    </location>
</feature>
<feature type="transmembrane region" description="Helical" evidence="1">
    <location>
        <begin position="63"/>
        <end position="83"/>
    </location>
</feature>
<feature type="transmembrane region" description="Helical" evidence="1">
    <location>
        <begin position="153"/>
        <end position="173"/>
    </location>
</feature>
<feature type="transmembrane region" description="Helical" evidence="1">
    <location>
        <begin position="38"/>
        <end position="56"/>
    </location>
</feature>
<feature type="transmembrane region" description="Helical" evidence="1">
    <location>
        <begin position="185"/>
        <end position="203"/>
    </location>
</feature>
<evidence type="ECO:0000313" key="2">
    <source>
        <dbReference type="EMBL" id="SHJ77935.1"/>
    </source>
</evidence>
<feature type="transmembrane region" description="Helical" evidence="1">
    <location>
        <begin position="327"/>
        <end position="345"/>
    </location>
</feature>
<feature type="transmembrane region" description="Helical" evidence="1">
    <location>
        <begin position="297"/>
        <end position="315"/>
    </location>
</feature>
<feature type="transmembrane region" description="Helical" evidence="1">
    <location>
        <begin position="266"/>
        <end position="285"/>
    </location>
</feature>
<dbReference type="PIRSF" id="PIRSF038991">
    <property type="entry name" value="Protein_AbrB"/>
    <property type="match status" value="1"/>
</dbReference>
<proteinExistence type="predicted"/>
<evidence type="ECO:0008006" key="4">
    <source>
        <dbReference type="Google" id="ProtNLM"/>
    </source>
</evidence>
<evidence type="ECO:0000313" key="3">
    <source>
        <dbReference type="Proteomes" id="UP000184290"/>
    </source>
</evidence>
<sequence>MEKAALPRDGWQAAMLIALAALSGAGVAHLIGVPAASLSGAMVGAGLLILFGGFAARIPTPAVTLLFTFLGVSMGAGVTPDALAKAHTWPLSLALMALGTVAVTLAVYAYLVHAMKWERKAAYFSAIPGALSYVLAIMQDARGDVARVAQSQSLRVFLLIAILPSIVVLIGHGHAAVPPVQGPPTGELTLMFLAGMAGAFIGVRLKLPAGALVGAFLASAALHGADIVHGRPPRWMMEAGFIILGTYIALRFQGIHPREVARNLKASLGAFVVALAVAAATALLASHLLSIPLGQTIIAFAPGGIEAMVMLAFMLDLDPAYVAVHQLGRFMLMLVLVPVMARFVLGRGWRDTR</sequence>
<reference evidence="2 3" key="1">
    <citation type="submission" date="2016-11" db="EMBL/GenBank/DDBJ databases">
        <authorList>
            <person name="Varghese N."/>
            <person name="Submissions S."/>
        </authorList>
    </citation>
    <scope>NUCLEOTIDE SEQUENCE [LARGE SCALE GENOMIC DNA]</scope>
    <source>
        <strain evidence="2 3">DSM 21988</strain>
    </source>
</reference>
<dbReference type="PANTHER" id="PTHR38457:SF1">
    <property type="entry name" value="REGULATOR ABRB-RELATED"/>
    <property type="match status" value="1"/>
</dbReference>
<dbReference type="InterPro" id="IPR007820">
    <property type="entry name" value="AbrB_fam"/>
</dbReference>
<dbReference type="PANTHER" id="PTHR38457">
    <property type="entry name" value="REGULATOR ABRB-RELATED"/>
    <property type="match status" value="1"/>
</dbReference>
<dbReference type="NCBIfam" id="TIGR03082">
    <property type="entry name" value="Gneg_AbrB_dup"/>
    <property type="match status" value="1"/>
</dbReference>
<keyword evidence="1" id="KW-0472">Membrane</keyword>
<gene>
    <name evidence="2" type="ORF">SAMN02745911_3303</name>
</gene>